<dbReference type="InterPro" id="IPR010183">
    <property type="entry name" value="Phage_lambda_Bet"/>
</dbReference>
<reference evidence="2 3" key="1">
    <citation type="submission" date="2024-09" db="EMBL/GenBank/DDBJ databases">
        <authorList>
            <person name="Sun Q."/>
            <person name="Mori K."/>
        </authorList>
    </citation>
    <scope>NUCLEOTIDE SEQUENCE [LARGE SCALE GENOMIC DNA]</scope>
    <source>
        <strain evidence="2 3">JCM 3028</strain>
    </source>
</reference>
<name>A0ABV5TQB9_9ACTN</name>
<protein>
    <submittedName>
        <fullName evidence="2">Phage recombination protein Bet</fullName>
    </submittedName>
</protein>
<dbReference type="EMBL" id="JBHMBS010000031">
    <property type="protein sequence ID" value="MFB9681306.1"/>
    <property type="molecule type" value="Genomic_DNA"/>
</dbReference>
<gene>
    <name evidence="2" type="primary">bet</name>
    <name evidence="2" type="ORF">ACFFRH_38000</name>
</gene>
<accession>A0ABV5TQB9</accession>
<proteinExistence type="predicted"/>
<dbReference type="NCBIfam" id="TIGR01913">
    <property type="entry name" value="bet_lambda"/>
    <property type="match status" value="1"/>
</dbReference>
<dbReference type="Proteomes" id="UP001589610">
    <property type="component" value="Unassembled WGS sequence"/>
</dbReference>
<dbReference type="InterPro" id="IPR018330">
    <property type="entry name" value="RecT_fam"/>
</dbReference>
<evidence type="ECO:0000256" key="1">
    <source>
        <dbReference type="SAM" id="MobiDB-lite"/>
    </source>
</evidence>
<evidence type="ECO:0000313" key="3">
    <source>
        <dbReference type="Proteomes" id="UP001589610"/>
    </source>
</evidence>
<dbReference type="RefSeq" id="WP_344747753.1">
    <property type="nucleotide sequence ID" value="NZ_BAAAWW010000136.1"/>
</dbReference>
<keyword evidence="3" id="KW-1185">Reference proteome</keyword>
<evidence type="ECO:0000313" key="2">
    <source>
        <dbReference type="EMBL" id="MFB9681306.1"/>
    </source>
</evidence>
<comment type="caution">
    <text evidence="2">The sequence shown here is derived from an EMBL/GenBank/DDBJ whole genome shotgun (WGS) entry which is preliminary data.</text>
</comment>
<sequence>MTMVENLPAAQGHGALAIQSAQSMWTPEQRAVLASMGVDAECSNAELAGFLHLCQRRDLDPFLKQVYLIGRYDRRAGRKVFTPQTGIDGFRVIARRAADKSGTDYEYEDTIWFDKDGNPHEVWLTGEPPVAAKVVVIRNGKRFSGVARYAAYVDTDKDGNPKNQWKSSPDGQIEKCAEAKALRRAFPEDLGGMYSDVEMEHLDDEAPQETIQAQTIRATVAAKNGDAPQGDGLATKKQRNEIVQLLSGKGIDDPAKALTYMSIVTGRDVTRSDELTGAEAAQVMSALNRGAHLDDPNFASETDSKETPSGPQDVPGGDQ</sequence>
<organism evidence="2 3">
    <name type="scientific">Streptosporangium vulgare</name>
    <dbReference type="NCBI Taxonomy" id="46190"/>
    <lineage>
        <taxon>Bacteria</taxon>
        <taxon>Bacillati</taxon>
        <taxon>Actinomycetota</taxon>
        <taxon>Actinomycetes</taxon>
        <taxon>Streptosporangiales</taxon>
        <taxon>Streptosporangiaceae</taxon>
        <taxon>Streptosporangium</taxon>
    </lineage>
</organism>
<dbReference type="Pfam" id="PF03837">
    <property type="entry name" value="RecT"/>
    <property type="match status" value="1"/>
</dbReference>
<feature type="region of interest" description="Disordered" evidence="1">
    <location>
        <begin position="286"/>
        <end position="319"/>
    </location>
</feature>